<gene>
    <name evidence="2" type="ORF">WI372_11185</name>
</gene>
<dbReference type="EMBL" id="JBBHLI010000006">
    <property type="protein sequence ID" value="MEK9501543.1"/>
    <property type="molecule type" value="Genomic_DNA"/>
</dbReference>
<evidence type="ECO:0000313" key="3">
    <source>
        <dbReference type="Proteomes" id="UP001484239"/>
    </source>
</evidence>
<accession>A0ABU9E9Z6</accession>
<reference evidence="2 3" key="1">
    <citation type="submission" date="2024-02" db="EMBL/GenBank/DDBJ databases">
        <title>A novel Gemmatimonadota bacterium.</title>
        <authorList>
            <person name="Du Z.-J."/>
            <person name="Ye Y.-Q."/>
        </authorList>
    </citation>
    <scope>NUCLEOTIDE SEQUENCE [LARGE SCALE GENOMIC DNA]</scope>
    <source>
        <strain evidence="2 3">DH-20</strain>
    </source>
</reference>
<comment type="caution">
    <text evidence="2">The sequence shown here is derived from an EMBL/GenBank/DDBJ whole genome shotgun (WGS) entry which is preliminary data.</text>
</comment>
<evidence type="ECO:0000313" key="2">
    <source>
        <dbReference type="EMBL" id="MEK9501543.1"/>
    </source>
</evidence>
<dbReference type="InterPro" id="IPR041916">
    <property type="entry name" value="Anti_sigma_zinc_sf"/>
</dbReference>
<dbReference type="Proteomes" id="UP001484239">
    <property type="component" value="Unassembled WGS sequence"/>
</dbReference>
<name>A0ABU9E9Z6_9BACT</name>
<proteinExistence type="predicted"/>
<protein>
    <recommendedName>
        <fullName evidence="4">Zinc-finger domain-containing protein</fullName>
    </recommendedName>
</protein>
<organism evidence="2 3">
    <name type="scientific">Gaopeijia maritima</name>
    <dbReference type="NCBI Taxonomy" id="3119007"/>
    <lineage>
        <taxon>Bacteria</taxon>
        <taxon>Pseudomonadati</taxon>
        <taxon>Gemmatimonadota</taxon>
        <taxon>Longimicrobiia</taxon>
        <taxon>Gaopeijiales</taxon>
        <taxon>Gaopeijiaceae</taxon>
        <taxon>Gaopeijia</taxon>
    </lineage>
</organism>
<dbReference type="Gene3D" id="1.10.10.1320">
    <property type="entry name" value="Anti-sigma factor, zinc-finger domain"/>
    <property type="match status" value="1"/>
</dbReference>
<evidence type="ECO:0008006" key="4">
    <source>
        <dbReference type="Google" id="ProtNLM"/>
    </source>
</evidence>
<dbReference type="RefSeq" id="WP_405281582.1">
    <property type="nucleotide sequence ID" value="NZ_CP144380.1"/>
</dbReference>
<evidence type="ECO:0000256" key="1">
    <source>
        <dbReference type="SAM" id="Coils"/>
    </source>
</evidence>
<sequence>MEHLTPDTIARLVDEAPNEAEKAHLAACPDCAAELELVRETTEALGRLPDVRPPRGDWAVLEARLVSEGLVQSEGGLRSTLARTPGWMKSAAAVLLFLSGTGLGATMDRAGLVPATGPVAQAAAGGLGFVSAEPTTVEEAAEAMQQAERAMMDAIVRYRQLLDAEGGASTGVDSERRYAALEYFVAAAEEAVRAAPTDPFMNGLLASVRAERQVARAVALRDASRTQDWY</sequence>
<keyword evidence="1" id="KW-0175">Coiled coil</keyword>
<keyword evidence="3" id="KW-1185">Reference proteome</keyword>
<feature type="coiled-coil region" evidence="1">
    <location>
        <begin position="137"/>
        <end position="164"/>
    </location>
</feature>